<dbReference type="InterPro" id="IPR006683">
    <property type="entry name" value="Thioestr_dom"/>
</dbReference>
<dbReference type="AlphaFoldDB" id="M7SLJ2"/>
<dbReference type="EMBL" id="KB706899">
    <property type="protein sequence ID" value="EMR65253.1"/>
    <property type="molecule type" value="Genomic_DNA"/>
</dbReference>
<dbReference type="PANTHER" id="PTHR47260">
    <property type="entry name" value="UPF0644 PROTEIN PB2B4.06"/>
    <property type="match status" value="1"/>
</dbReference>
<dbReference type="OrthoDB" id="506431at2759"/>
<proteinExistence type="predicted"/>
<dbReference type="KEGG" id="ela:UCREL1_7775"/>
<gene>
    <name evidence="2" type="ORF">UCREL1_7775</name>
</gene>
<evidence type="ECO:0000313" key="3">
    <source>
        <dbReference type="Proteomes" id="UP000012174"/>
    </source>
</evidence>
<evidence type="ECO:0000313" key="2">
    <source>
        <dbReference type="EMBL" id="EMR65253.1"/>
    </source>
</evidence>
<keyword evidence="3" id="KW-1185">Reference proteome</keyword>
<dbReference type="InterPro" id="IPR029069">
    <property type="entry name" value="HotDog_dom_sf"/>
</dbReference>
<dbReference type="HOGENOM" id="CLU_089876_6_2_1"/>
<feature type="domain" description="Thioesterase" evidence="1">
    <location>
        <begin position="24"/>
        <end position="101"/>
    </location>
</feature>
<protein>
    <submittedName>
        <fullName evidence="2">Putative thioesterase superfamily protein</fullName>
    </submittedName>
</protein>
<sequence length="118" mass="12687">MAKSAIDKLEALVALGLDISGYPGVAHGGVVTAVLDEVLGAIVTLNRERRVVRGPFMTAYLNTTFIRPVKLPGVVRVTVSVVERDDRKMRLLGAMLDQGGAELARAEALFVQVRKGML</sequence>
<dbReference type="Gene3D" id="3.10.129.10">
    <property type="entry name" value="Hotdog Thioesterase"/>
    <property type="match status" value="1"/>
</dbReference>
<accession>M7SLJ2</accession>
<name>M7SLJ2_EUTLA</name>
<dbReference type="Pfam" id="PF03061">
    <property type="entry name" value="4HBT"/>
    <property type="match status" value="1"/>
</dbReference>
<dbReference type="InterPro" id="IPR052061">
    <property type="entry name" value="PTE-AB_protein"/>
</dbReference>
<dbReference type="Proteomes" id="UP000012174">
    <property type="component" value="Unassembled WGS sequence"/>
</dbReference>
<dbReference type="OMA" id="VVRGPFM"/>
<dbReference type="SUPFAM" id="SSF54637">
    <property type="entry name" value="Thioesterase/thiol ester dehydrase-isomerase"/>
    <property type="match status" value="1"/>
</dbReference>
<evidence type="ECO:0000259" key="1">
    <source>
        <dbReference type="Pfam" id="PF03061"/>
    </source>
</evidence>
<reference evidence="3" key="1">
    <citation type="journal article" date="2013" name="Genome Announc.">
        <title>Draft genome sequence of the grapevine dieback fungus Eutypa lata UCR-EL1.</title>
        <authorList>
            <person name="Blanco-Ulate B."/>
            <person name="Rolshausen P.E."/>
            <person name="Cantu D."/>
        </authorList>
    </citation>
    <scope>NUCLEOTIDE SEQUENCE [LARGE SCALE GENOMIC DNA]</scope>
    <source>
        <strain evidence="3">UCR-EL1</strain>
    </source>
</reference>
<dbReference type="PANTHER" id="PTHR47260:SF6">
    <property type="entry name" value="THIOESTERASE DOMAIN-CONTAINING PROTEIN"/>
    <property type="match status" value="1"/>
</dbReference>
<organism evidence="2 3">
    <name type="scientific">Eutypa lata (strain UCR-EL1)</name>
    <name type="common">Grapevine dieback disease fungus</name>
    <name type="synonym">Eutypa armeniacae</name>
    <dbReference type="NCBI Taxonomy" id="1287681"/>
    <lineage>
        <taxon>Eukaryota</taxon>
        <taxon>Fungi</taxon>
        <taxon>Dikarya</taxon>
        <taxon>Ascomycota</taxon>
        <taxon>Pezizomycotina</taxon>
        <taxon>Sordariomycetes</taxon>
        <taxon>Xylariomycetidae</taxon>
        <taxon>Xylariales</taxon>
        <taxon>Diatrypaceae</taxon>
        <taxon>Eutypa</taxon>
    </lineage>
</organism>